<dbReference type="EMBL" id="QWLM01000004">
    <property type="protein sequence ID" value="RHW46719.1"/>
    <property type="molecule type" value="Genomic_DNA"/>
</dbReference>
<evidence type="ECO:0000313" key="7">
    <source>
        <dbReference type="EMBL" id="RHW46719.1"/>
    </source>
</evidence>
<keyword evidence="2 5" id="KW-0812">Transmembrane</keyword>
<dbReference type="RefSeq" id="WP_118912989.1">
    <property type="nucleotide sequence ID" value="NZ_QWLM01000004.1"/>
</dbReference>
<feature type="transmembrane region" description="Helical" evidence="5">
    <location>
        <begin position="29"/>
        <end position="51"/>
    </location>
</feature>
<evidence type="ECO:0000256" key="2">
    <source>
        <dbReference type="ARBA" id="ARBA00022692"/>
    </source>
</evidence>
<sequence>MNAAAETQTRPAWQIVALRELSVKARDKNFLMSLVVTLLLVAGTFGVQIWLSGKTPTSSIAVVTQKNAAGLSGSSLVDAAEKAAKADHDKVEYTSVSASSPADARDAVKSGRADLALLPTSGGWTLVGDKDVDADVKKFVTSAAAEQTLAANAKAQGVDLAELSSGARVTDERLDPGSVNAGLGKLVTFVFAFLFYFVAFIFGMPIAQSVVEEKQSRIVEILASAVPLKHLLAGKVIGNAVLALAQVTLLVGVALIGLSQTRWSTLIGTVASASGWFVVFFLAGFLVVACMFAVAGALASRSEDVQTTAQPVTMLVVVVLMLGMMLTGTALKVASFVPVVSTVAMPARVITGDAAWWEPLVALVIAGVAAVAITRVATRLYSRSVMQTGGRLSYKEAFKLQA</sequence>
<dbReference type="GO" id="GO:0140359">
    <property type="term" value="F:ABC-type transporter activity"/>
    <property type="evidence" value="ECO:0007669"/>
    <property type="project" value="InterPro"/>
</dbReference>
<organism evidence="7 8">
    <name type="scientific">Dermacoccus abyssi</name>
    <dbReference type="NCBI Taxonomy" id="322596"/>
    <lineage>
        <taxon>Bacteria</taxon>
        <taxon>Bacillati</taxon>
        <taxon>Actinomycetota</taxon>
        <taxon>Actinomycetes</taxon>
        <taxon>Micrococcales</taxon>
        <taxon>Dermacoccaceae</taxon>
        <taxon>Dermacoccus</taxon>
    </lineage>
</organism>
<proteinExistence type="predicted"/>
<dbReference type="Pfam" id="PF12698">
    <property type="entry name" value="ABC2_membrane_3"/>
    <property type="match status" value="1"/>
</dbReference>
<comment type="caution">
    <text evidence="7">The sequence shown here is derived from an EMBL/GenBank/DDBJ whole genome shotgun (WGS) entry which is preliminary data.</text>
</comment>
<feature type="transmembrane region" description="Helical" evidence="5">
    <location>
        <begin position="354"/>
        <end position="377"/>
    </location>
</feature>
<feature type="domain" description="ABC-2 type transporter transmembrane" evidence="6">
    <location>
        <begin position="29"/>
        <end position="373"/>
    </location>
</feature>
<dbReference type="GO" id="GO:0016020">
    <property type="term" value="C:membrane"/>
    <property type="evidence" value="ECO:0007669"/>
    <property type="project" value="UniProtKB-SubCell"/>
</dbReference>
<feature type="transmembrane region" description="Helical" evidence="5">
    <location>
        <begin position="312"/>
        <end position="334"/>
    </location>
</feature>
<evidence type="ECO:0000256" key="5">
    <source>
        <dbReference type="SAM" id="Phobius"/>
    </source>
</evidence>
<keyword evidence="3 5" id="KW-1133">Transmembrane helix</keyword>
<reference evidence="7 8" key="1">
    <citation type="submission" date="2018-08" db="EMBL/GenBank/DDBJ databases">
        <title>Whole genome sequence analysis of Dermacoccus abyssi bacteria isolated from Deep Mariana trench Micromonospora spp reveals genes involved in the environmental adaptation and production of secondary metabolites.</title>
        <authorList>
            <person name="Abdel-Mageed W.M."/>
            <person name="Lehri B."/>
            <person name="Nouioui I."/>
            <person name="Goodfellow I."/>
            <person name="Jaspars M."/>
            <person name="Karlyshev A."/>
        </authorList>
    </citation>
    <scope>NUCLEOTIDE SEQUENCE [LARGE SCALE GENOMIC DNA]</scope>
    <source>
        <strain evidence="7 8">MT1.1</strain>
    </source>
</reference>
<dbReference type="AlphaFoldDB" id="A0A417Z7V9"/>
<keyword evidence="4 5" id="KW-0472">Membrane</keyword>
<evidence type="ECO:0000256" key="3">
    <source>
        <dbReference type="ARBA" id="ARBA00022989"/>
    </source>
</evidence>
<evidence type="ECO:0000259" key="6">
    <source>
        <dbReference type="Pfam" id="PF12698"/>
    </source>
</evidence>
<dbReference type="PANTHER" id="PTHR43471">
    <property type="entry name" value="ABC TRANSPORTER PERMEASE"/>
    <property type="match status" value="1"/>
</dbReference>
<feature type="transmembrane region" description="Helical" evidence="5">
    <location>
        <begin position="236"/>
        <end position="256"/>
    </location>
</feature>
<dbReference type="InterPro" id="IPR013525">
    <property type="entry name" value="ABC2_TM"/>
</dbReference>
<accession>A0A417Z7V9</accession>
<gene>
    <name evidence="7" type="ORF">D1832_05700</name>
</gene>
<evidence type="ECO:0000256" key="4">
    <source>
        <dbReference type="ARBA" id="ARBA00023136"/>
    </source>
</evidence>
<feature type="transmembrane region" description="Helical" evidence="5">
    <location>
        <begin position="276"/>
        <end position="300"/>
    </location>
</feature>
<dbReference type="Proteomes" id="UP000285376">
    <property type="component" value="Unassembled WGS sequence"/>
</dbReference>
<name>A0A417Z7V9_9MICO</name>
<feature type="transmembrane region" description="Helical" evidence="5">
    <location>
        <begin position="186"/>
        <end position="207"/>
    </location>
</feature>
<protein>
    <submittedName>
        <fullName evidence="7">ABC transporter permease</fullName>
    </submittedName>
</protein>
<comment type="subcellular location">
    <subcellularLocation>
        <location evidence="1">Membrane</location>
        <topology evidence="1">Multi-pass membrane protein</topology>
    </subcellularLocation>
</comment>
<evidence type="ECO:0000256" key="1">
    <source>
        <dbReference type="ARBA" id="ARBA00004141"/>
    </source>
</evidence>
<evidence type="ECO:0000313" key="8">
    <source>
        <dbReference type="Proteomes" id="UP000285376"/>
    </source>
</evidence>